<dbReference type="Proteomes" id="UP001381693">
    <property type="component" value="Unassembled WGS sequence"/>
</dbReference>
<name>A0AAN8ZUF4_HALRR</name>
<dbReference type="EMBL" id="JAXCGZ010017061">
    <property type="protein sequence ID" value="KAK7068991.1"/>
    <property type="molecule type" value="Genomic_DNA"/>
</dbReference>
<comment type="caution">
    <text evidence="1">The sequence shown here is derived from an EMBL/GenBank/DDBJ whole genome shotgun (WGS) entry which is preliminary data.</text>
</comment>
<proteinExistence type="predicted"/>
<organism evidence="1 2">
    <name type="scientific">Halocaridina rubra</name>
    <name type="common">Hawaiian red shrimp</name>
    <dbReference type="NCBI Taxonomy" id="373956"/>
    <lineage>
        <taxon>Eukaryota</taxon>
        <taxon>Metazoa</taxon>
        <taxon>Ecdysozoa</taxon>
        <taxon>Arthropoda</taxon>
        <taxon>Crustacea</taxon>
        <taxon>Multicrustacea</taxon>
        <taxon>Malacostraca</taxon>
        <taxon>Eumalacostraca</taxon>
        <taxon>Eucarida</taxon>
        <taxon>Decapoda</taxon>
        <taxon>Pleocyemata</taxon>
        <taxon>Caridea</taxon>
        <taxon>Atyoidea</taxon>
        <taxon>Atyidae</taxon>
        <taxon>Halocaridina</taxon>
    </lineage>
</organism>
<evidence type="ECO:0000313" key="2">
    <source>
        <dbReference type="Proteomes" id="UP001381693"/>
    </source>
</evidence>
<reference evidence="1 2" key="1">
    <citation type="submission" date="2023-11" db="EMBL/GenBank/DDBJ databases">
        <title>Halocaridina rubra genome assembly.</title>
        <authorList>
            <person name="Smith C."/>
        </authorList>
    </citation>
    <scope>NUCLEOTIDE SEQUENCE [LARGE SCALE GENOMIC DNA]</scope>
    <source>
        <strain evidence="1">EP-1</strain>
        <tissue evidence="1">Whole</tissue>
    </source>
</reference>
<dbReference type="AlphaFoldDB" id="A0AAN8ZUF4"/>
<gene>
    <name evidence="1" type="ORF">SK128_002313</name>
</gene>
<evidence type="ECO:0000313" key="1">
    <source>
        <dbReference type="EMBL" id="KAK7068991.1"/>
    </source>
</evidence>
<keyword evidence="2" id="KW-1185">Reference proteome</keyword>
<accession>A0AAN8ZUF4</accession>
<sequence length="93" mass="10817">MLAHIYSVFDLLIFIPLSSKKAFASSAFYRPDHPTIDDQVELAQRISFSLVDENNKMSRGQSMYMKRKKRSMRWVHQGEEGAEDFEDIDTKSV</sequence>
<protein>
    <submittedName>
        <fullName evidence="1">Uncharacterized protein</fullName>
    </submittedName>
</protein>